<dbReference type="Proteomes" id="UP000320475">
    <property type="component" value="Unassembled WGS sequence"/>
</dbReference>
<comment type="caution">
    <text evidence="2">The sequence shown here is derived from an EMBL/GenBank/DDBJ whole genome shotgun (WGS) entry which is preliminary data.</text>
</comment>
<gene>
    <name evidence="2" type="ORF">SeLEV6574_g00092</name>
</gene>
<protein>
    <submittedName>
        <fullName evidence="2">Uncharacterized protein</fullName>
    </submittedName>
</protein>
<reference evidence="2 3" key="1">
    <citation type="journal article" date="2019" name="Sci. Rep.">
        <title>Comparative genomics of chytrid fungi reveal insights into the obligate biotrophic and pathogenic lifestyle of Synchytrium endobioticum.</title>
        <authorList>
            <person name="van de Vossenberg B.T.L.H."/>
            <person name="Warris S."/>
            <person name="Nguyen H.D.T."/>
            <person name="van Gent-Pelzer M.P.E."/>
            <person name="Joly D.L."/>
            <person name="van de Geest H.C."/>
            <person name="Bonants P.J.M."/>
            <person name="Smith D.S."/>
            <person name="Levesque C.A."/>
            <person name="van der Lee T.A.J."/>
        </authorList>
    </citation>
    <scope>NUCLEOTIDE SEQUENCE [LARGE SCALE GENOMIC DNA]</scope>
    <source>
        <strain evidence="2 3">LEV6574</strain>
    </source>
</reference>
<organism evidence="2 3">
    <name type="scientific">Synchytrium endobioticum</name>
    <dbReference type="NCBI Taxonomy" id="286115"/>
    <lineage>
        <taxon>Eukaryota</taxon>
        <taxon>Fungi</taxon>
        <taxon>Fungi incertae sedis</taxon>
        <taxon>Chytridiomycota</taxon>
        <taxon>Chytridiomycota incertae sedis</taxon>
        <taxon>Chytridiomycetes</taxon>
        <taxon>Synchytriales</taxon>
        <taxon>Synchytriaceae</taxon>
        <taxon>Synchytrium</taxon>
    </lineage>
</organism>
<evidence type="ECO:0000256" key="1">
    <source>
        <dbReference type="SAM" id="MobiDB-lite"/>
    </source>
</evidence>
<proteinExistence type="predicted"/>
<sequence length="93" mass="10286">MNRNRTKGAPGRSWRYEEPPVGRGSGRRSPSPRRGRSPPPSPRRGRSPSPHGYGGGYRGRGGPPRGRGGRYEDGGRGRGGPDEPRMRNEHEDW</sequence>
<dbReference type="EMBL" id="QEAM01000002">
    <property type="protein sequence ID" value="TPX51714.1"/>
    <property type="molecule type" value="Genomic_DNA"/>
</dbReference>
<accession>A0A507DJB0</accession>
<feature type="compositionally biased region" description="Gly residues" evidence="1">
    <location>
        <begin position="52"/>
        <end position="66"/>
    </location>
</feature>
<feature type="region of interest" description="Disordered" evidence="1">
    <location>
        <begin position="1"/>
        <end position="93"/>
    </location>
</feature>
<feature type="compositionally biased region" description="Basic and acidic residues" evidence="1">
    <location>
        <begin position="69"/>
        <end position="93"/>
    </location>
</feature>
<evidence type="ECO:0000313" key="2">
    <source>
        <dbReference type="EMBL" id="TPX51714.1"/>
    </source>
</evidence>
<evidence type="ECO:0000313" key="3">
    <source>
        <dbReference type="Proteomes" id="UP000320475"/>
    </source>
</evidence>
<dbReference type="AlphaFoldDB" id="A0A507DJB0"/>
<name>A0A507DJB0_9FUNG</name>